<dbReference type="InterPro" id="IPR024311">
    <property type="entry name" value="Lipocalin-like"/>
</dbReference>
<evidence type="ECO:0000313" key="2">
    <source>
        <dbReference type="EMBL" id="MDJ1495085.1"/>
    </source>
</evidence>
<sequence>MYTSIQNIAWRIGKAFFVLGGLFWGGSACSEKIEPKPYTFSQLLTGKESKKWQLVAFQVVDEGQVYNARLFPCEQNDIYTFYANAAKEVEIQNGDSKCDEAEPDAYEGNWALINATATLAIPIPFLSGSSSIPFTLKQITATSFIVEYYFLDIEASYRFTFNAIQGG</sequence>
<comment type="caution">
    <text evidence="2">The sequence shown here is derived from an EMBL/GenBank/DDBJ whole genome shotgun (WGS) entry which is preliminary data.</text>
</comment>
<organism evidence="2 3">
    <name type="scientific">Xanthocytophaga flava</name>
    <dbReference type="NCBI Taxonomy" id="3048013"/>
    <lineage>
        <taxon>Bacteria</taxon>
        <taxon>Pseudomonadati</taxon>
        <taxon>Bacteroidota</taxon>
        <taxon>Cytophagia</taxon>
        <taxon>Cytophagales</taxon>
        <taxon>Rhodocytophagaceae</taxon>
        <taxon>Xanthocytophaga</taxon>
    </lineage>
</organism>
<evidence type="ECO:0000259" key="1">
    <source>
        <dbReference type="Pfam" id="PF13648"/>
    </source>
</evidence>
<keyword evidence="3" id="KW-1185">Reference proteome</keyword>
<reference evidence="2 3" key="1">
    <citation type="submission" date="2023-05" db="EMBL/GenBank/DDBJ databases">
        <authorList>
            <person name="Zhang X."/>
        </authorList>
    </citation>
    <scope>NUCLEOTIDE SEQUENCE [LARGE SCALE GENOMIC DNA]</scope>
    <source>
        <strain evidence="2 3">DM2B3-1</strain>
    </source>
</reference>
<feature type="domain" description="Lipocalin-like" evidence="1">
    <location>
        <begin position="51"/>
        <end position="121"/>
    </location>
</feature>
<protein>
    <recommendedName>
        <fullName evidence="1">Lipocalin-like domain-containing protein</fullName>
    </recommendedName>
</protein>
<gene>
    <name evidence="2" type="ORF">QNI19_19255</name>
</gene>
<dbReference type="Proteomes" id="UP001228581">
    <property type="component" value="Unassembled WGS sequence"/>
</dbReference>
<dbReference type="Pfam" id="PF13648">
    <property type="entry name" value="Lipocalin_4"/>
    <property type="match status" value="1"/>
</dbReference>
<proteinExistence type="predicted"/>
<evidence type="ECO:0000313" key="3">
    <source>
        <dbReference type="Proteomes" id="UP001228581"/>
    </source>
</evidence>
<dbReference type="RefSeq" id="WP_313998819.1">
    <property type="nucleotide sequence ID" value="NZ_JASJOR010000028.1"/>
</dbReference>
<dbReference type="EMBL" id="JASJOT010000013">
    <property type="protein sequence ID" value="MDJ1495085.1"/>
    <property type="molecule type" value="Genomic_DNA"/>
</dbReference>
<accession>A0ABT7CN18</accession>
<name>A0ABT7CN18_9BACT</name>